<evidence type="ECO:0000256" key="5">
    <source>
        <dbReference type="ARBA" id="ARBA00022840"/>
    </source>
</evidence>
<keyword evidence="2 8" id="KW-0808">Transferase</keyword>
<dbReference type="GeneID" id="78465291"/>
<dbReference type="NCBIfam" id="TIGR00017">
    <property type="entry name" value="cmk"/>
    <property type="match status" value="1"/>
</dbReference>
<evidence type="ECO:0000313" key="10">
    <source>
        <dbReference type="EMBL" id="MEZ0451131.1"/>
    </source>
</evidence>
<keyword evidence="5 8" id="KW-0067">ATP-binding</keyword>
<dbReference type="EC" id="2.7.4.25" evidence="8"/>
<dbReference type="GO" id="GO:0005829">
    <property type="term" value="C:cytosol"/>
    <property type="evidence" value="ECO:0007669"/>
    <property type="project" value="TreeGrafter"/>
</dbReference>
<evidence type="ECO:0000313" key="13">
    <source>
        <dbReference type="Proteomes" id="UP001566204"/>
    </source>
</evidence>
<evidence type="ECO:0000256" key="4">
    <source>
        <dbReference type="ARBA" id="ARBA00022777"/>
    </source>
</evidence>
<dbReference type="GO" id="GO:0015949">
    <property type="term" value="P:nucleobase-containing small molecule interconversion"/>
    <property type="evidence" value="ECO:0007669"/>
    <property type="project" value="TreeGrafter"/>
</dbReference>
<dbReference type="CDD" id="cd02020">
    <property type="entry name" value="CMPK"/>
    <property type="match status" value="1"/>
</dbReference>
<comment type="similarity">
    <text evidence="1 8">Belongs to the cytidylate kinase family. Type 1 subfamily.</text>
</comment>
<keyword evidence="13" id="KW-1185">Reference proteome</keyword>
<dbReference type="GO" id="GO:0036431">
    <property type="term" value="F:dCMP kinase activity"/>
    <property type="evidence" value="ECO:0007669"/>
    <property type="project" value="InterPro"/>
</dbReference>
<dbReference type="AlphaFoldDB" id="A0A4U9W2X5"/>
<keyword evidence="3 8" id="KW-0547">Nucleotide-binding</keyword>
<dbReference type="EMBL" id="LR590484">
    <property type="protein sequence ID" value="VTR53014.1"/>
    <property type="molecule type" value="Genomic_DNA"/>
</dbReference>
<feature type="domain" description="Cytidylate kinase" evidence="9">
    <location>
        <begin position="9"/>
        <end position="214"/>
    </location>
</feature>
<evidence type="ECO:0000256" key="6">
    <source>
        <dbReference type="ARBA" id="ARBA00047615"/>
    </source>
</evidence>
<comment type="catalytic activity">
    <reaction evidence="6 8">
        <text>dCMP + ATP = dCDP + ADP</text>
        <dbReference type="Rhea" id="RHEA:25094"/>
        <dbReference type="ChEBI" id="CHEBI:30616"/>
        <dbReference type="ChEBI" id="CHEBI:57566"/>
        <dbReference type="ChEBI" id="CHEBI:58593"/>
        <dbReference type="ChEBI" id="CHEBI:456216"/>
        <dbReference type="EC" id="2.7.4.25"/>
    </reaction>
</comment>
<evidence type="ECO:0000313" key="11">
    <source>
        <dbReference type="EMBL" id="VTR53014.1"/>
    </source>
</evidence>
<evidence type="ECO:0000256" key="2">
    <source>
        <dbReference type="ARBA" id="ARBA00022679"/>
    </source>
</evidence>
<comment type="catalytic activity">
    <reaction evidence="7 8">
        <text>CMP + ATP = CDP + ADP</text>
        <dbReference type="Rhea" id="RHEA:11600"/>
        <dbReference type="ChEBI" id="CHEBI:30616"/>
        <dbReference type="ChEBI" id="CHEBI:58069"/>
        <dbReference type="ChEBI" id="CHEBI:60377"/>
        <dbReference type="ChEBI" id="CHEBI:456216"/>
        <dbReference type="EC" id="2.7.4.25"/>
    </reaction>
</comment>
<gene>
    <name evidence="8 11" type="primary">cmk</name>
    <name evidence="10" type="ORF">ABTW24_05945</name>
    <name evidence="11" type="ORF">NCTC11429_04722</name>
</gene>
<sequence>MGTRHNFIIAIDGFSSCGKSTLAKALAKKLKFAFIDSGAMYRAVTLYFLRHNIELNNQEAVESALQNIHIDFVPNAVRTEIHLNDEDVSEEIRQMYISDKVSEVSALKAVRKAMVAQQQKLGSRRNIIMDGRDIGTTVFPDADLKIFMTADPKVRAARRYLELTEKGEDVTLDEVVENLANRDHIDSTRAESPLRQAEDAIVLDNSNMTPQQQLQFVEQEYVKVKALRAAQD</sequence>
<evidence type="ECO:0000259" key="9">
    <source>
        <dbReference type="Pfam" id="PF02224"/>
    </source>
</evidence>
<dbReference type="InterPro" id="IPR011994">
    <property type="entry name" value="Cytidylate_kinase_dom"/>
</dbReference>
<dbReference type="GO" id="GO:0006220">
    <property type="term" value="P:pyrimidine nucleotide metabolic process"/>
    <property type="evidence" value="ECO:0007669"/>
    <property type="project" value="UniProtKB-UniRule"/>
</dbReference>
<dbReference type="SUPFAM" id="SSF52540">
    <property type="entry name" value="P-loop containing nucleoside triphosphate hydrolases"/>
    <property type="match status" value="1"/>
</dbReference>
<evidence type="ECO:0000256" key="1">
    <source>
        <dbReference type="ARBA" id="ARBA00009427"/>
    </source>
</evidence>
<protein>
    <recommendedName>
        <fullName evidence="8">Cytidylate kinase</fullName>
        <shortName evidence="8">CK</shortName>
        <ecNumber evidence="8">2.7.4.25</ecNumber>
    </recommendedName>
    <alternativeName>
        <fullName evidence="8">Cytidine monophosphate kinase</fullName>
        <shortName evidence="8">CMP kinase</shortName>
    </alternativeName>
</protein>
<organism evidence="11 12">
    <name type="scientific">Sphingobacterium thalpophilum</name>
    <dbReference type="NCBI Taxonomy" id="259"/>
    <lineage>
        <taxon>Bacteria</taxon>
        <taxon>Pseudomonadati</taxon>
        <taxon>Bacteroidota</taxon>
        <taxon>Sphingobacteriia</taxon>
        <taxon>Sphingobacteriales</taxon>
        <taxon>Sphingobacteriaceae</taxon>
        <taxon>Sphingobacterium</taxon>
    </lineage>
</organism>
<dbReference type="PANTHER" id="PTHR21299:SF2">
    <property type="entry name" value="CYTIDYLATE KINASE"/>
    <property type="match status" value="1"/>
</dbReference>
<dbReference type="InterPro" id="IPR027417">
    <property type="entry name" value="P-loop_NTPase"/>
</dbReference>
<dbReference type="KEGG" id="stha:NCTC11429_04722"/>
<name>A0A4U9W2X5_9SPHI</name>
<dbReference type="HAMAP" id="MF_00238">
    <property type="entry name" value="Cytidyl_kinase_type1"/>
    <property type="match status" value="1"/>
</dbReference>
<dbReference type="Pfam" id="PF02224">
    <property type="entry name" value="Cytidylate_kin"/>
    <property type="match status" value="1"/>
</dbReference>
<dbReference type="InterPro" id="IPR003136">
    <property type="entry name" value="Cytidylate_kin"/>
</dbReference>
<dbReference type="GO" id="GO:0005524">
    <property type="term" value="F:ATP binding"/>
    <property type="evidence" value="ECO:0007669"/>
    <property type="project" value="UniProtKB-UniRule"/>
</dbReference>
<comment type="subcellular location">
    <subcellularLocation>
        <location evidence="8">Cytoplasm</location>
    </subcellularLocation>
</comment>
<proteinExistence type="inferred from homology"/>
<reference evidence="10 13" key="2">
    <citation type="submission" date="2024-06" db="EMBL/GenBank/DDBJ databases">
        <title>Soil Sphingobacterium thalpophilum.</title>
        <authorList>
            <person name="Yang J."/>
            <person name="Li J."/>
        </authorList>
    </citation>
    <scope>NUCLEOTIDE SEQUENCE [LARGE SCALE GENOMIC DNA]</scope>
    <source>
        <strain evidence="10 13">22g91tb</strain>
    </source>
</reference>
<evidence type="ECO:0000256" key="7">
    <source>
        <dbReference type="ARBA" id="ARBA00048478"/>
    </source>
</evidence>
<keyword evidence="8" id="KW-0963">Cytoplasm</keyword>
<evidence type="ECO:0000256" key="8">
    <source>
        <dbReference type="HAMAP-Rule" id="MF_00238"/>
    </source>
</evidence>
<dbReference type="PANTHER" id="PTHR21299">
    <property type="entry name" value="CYTIDYLATE KINASE/PANTOATE-BETA-ALANINE LIGASE"/>
    <property type="match status" value="1"/>
</dbReference>
<dbReference type="RefSeq" id="WP_028068225.1">
    <property type="nucleotide sequence ID" value="NZ_CP141191.1"/>
</dbReference>
<evidence type="ECO:0000256" key="3">
    <source>
        <dbReference type="ARBA" id="ARBA00022741"/>
    </source>
</evidence>
<reference evidence="11 12" key="1">
    <citation type="submission" date="2019-05" db="EMBL/GenBank/DDBJ databases">
        <authorList>
            <consortium name="Pathogen Informatics"/>
        </authorList>
    </citation>
    <scope>NUCLEOTIDE SEQUENCE [LARGE SCALE GENOMIC DNA]</scope>
    <source>
        <strain evidence="11 12">NCTC11429</strain>
    </source>
</reference>
<dbReference type="Proteomes" id="UP000308196">
    <property type="component" value="Chromosome"/>
</dbReference>
<keyword evidence="4 8" id="KW-0418">Kinase</keyword>
<dbReference type="Proteomes" id="UP001566204">
    <property type="component" value="Unassembled WGS sequence"/>
</dbReference>
<dbReference type="STRING" id="1123265.GCA_000686625_00059"/>
<accession>A0A4U9W2X5</accession>
<feature type="binding site" evidence="8">
    <location>
        <begin position="13"/>
        <end position="21"/>
    </location>
    <ligand>
        <name>ATP</name>
        <dbReference type="ChEBI" id="CHEBI:30616"/>
    </ligand>
</feature>
<evidence type="ECO:0000313" key="12">
    <source>
        <dbReference type="Proteomes" id="UP000308196"/>
    </source>
</evidence>
<dbReference type="EMBL" id="JBEOQB010000002">
    <property type="protein sequence ID" value="MEZ0451131.1"/>
    <property type="molecule type" value="Genomic_DNA"/>
</dbReference>
<dbReference type="Gene3D" id="3.40.50.300">
    <property type="entry name" value="P-loop containing nucleotide triphosphate hydrolases"/>
    <property type="match status" value="1"/>
</dbReference>